<comment type="caution">
    <text evidence="1">The sequence shown here is derived from an EMBL/GenBank/DDBJ whole genome shotgun (WGS) entry which is preliminary data.</text>
</comment>
<reference evidence="1 2" key="1">
    <citation type="submission" date="2021-08" db="EMBL/GenBank/DDBJ databases">
        <title>Draft Genome Sequence of Phanerochaete sordida strain YK-624.</title>
        <authorList>
            <person name="Mori T."/>
            <person name="Dohra H."/>
            <person name="Suzuki T."/>
            <person name="Kawagishi H."/>
            <person name="Hirai H."/>
        </authorList>
    </citation>
    <scope>NUCLEOTIDE SEQUENCE [LARGE SCALE GENOMIC DNA]</scope>
    <source>
        <strain evidence="1 2">YK-624</strain>
    </source>
</reference>
<organism evidence="1 2">
    <name type="scientific">Phanerochaete sordida</name>
    <dbReference type="NCBI Taxonomy" id="48140"/>
    <lineage>
        <taxon>Eukaryota</taxon>
        <taxon>Fungi</taxon>
        <taxon>Dikarya</taxon>
        <taxon>Basidiomycota</taxon>
        <taxon>Agaricomycotina</taxon>
        <taxon>Agaricomycetes</taxon>
        <taxon>Polyporales</taxon>
        <taxon>Phanerochaetaceae</taxon>
        <taxon>Phanerochaete</taxon>
    </lineage>
</organism>
<dbReference type="AlphaFoldDB" id="A0A9P3GPD5"/>
<dbReference type="Proteomes" id="UP000703269">
    <property type="component" value="Unassembled WGS sequence"/>
</dbReference>
<protein>
    <submittedName>
        <fullName evidence="1">Uncharacterized protein</fullName>
    </submittedName>
</protein>
<keyword evidence="2" id="KW-1185">Reference proteome</keyword>
<accession>A0A9P3GPD5</accession>
<proteinExistence type="predicted"/>
<evidence type="ECO:0000313" key="2">
    <source>
        <dbReference type="Proteomes" id="UP000703269"/>
    </source>
</evidence>
<dbReference type="EMBL" id="BPQB01000087">
    <property type="protein sequence ID" value="GJE98416.1"/>
    <property type="molecule type" value="Genomic_DNA"/>
</dbReference>
<gene>
    <name evidence="1" type="ORF">PsYK624_146460</name>
</gene>
<name>A0A9P3GPD5_9APHY</name>
<evidence type="ECO:0000313" key="1">
    <source>
        <dbReference type="EMBL" id="GJE98416.1"/>
    </source>
</evidence>
<sequence>MYHPFLRIFICSSWPFAVYIAETSWGQATDEGNFVIFTQNLGLNSSRAGSAPIIVIVLTSFLLHRMTV</sequence>